<feature type="transmembrane region" description="Helical" evidence="1">
    <location>
        <begin position="150"/>
        <end position="167"/>
    </location>
</feature>
<protein>
    <recommendedName>
        <fullName evidence="4">CDP-alcohol phosphatidyltransferase</fullName>
    </recommendedName>
</protein>
<keyword evidence="1" id="KW-0472">Membrane</keyword>
<evidence type="ECO:0000256" key="1">
    <source>
        <dbReference type="SAM" id="Phobius"/>
    </source>
</evidence>
<keyword evidence="1" id="KW-1133">Transmembrane helix</keyword>
<evidence type="ECO:0000313" key="2">
    <source>
        <dbReference type="EMBL" id="KGM32802.1"/>
    </source>
</evidence>
<gene>
    <name evidence="2" type="ORF">P409_19320</name>
</gene>
<feature type="transmembrane region" description="Helical" evidence="1">
    <location>
        <begin position="115"/>
        <end position="138"/>
    </location>
</feature>
<keyword evidence="1" id="KW-0812">Transmembrane</keyword>
<dbReference type="InterPro" id="IPR000462">
    <property type="entry name" value="CDP-OH_P_trans"/>
</dbReference>
<reference evidence="2 3" key="1">
    <citation type="submission" date="2014-01" db="EMBL/GenBank/DDBJ databases">
        <title>Genome sequence determination for a cystic fibrosis isolate, Inquilinus limosus.</title>
        <authorList>
            <person name="Pino M."/>
            <person name="Di Conza J."/>
            <person name="Gutkind G."/>
        </authorList>
    </citation>
    <scope>NUCLEOTIDE SEQUENCE [LARGE SCALE GENOMIC DNA]</scope>
    <source>
        <strain evidence="2 3">MP06</strain>
    </source>
</reference>
<evidence type="ECO:0000313" key="3">
    <source>
        <dbReference type="Proteomes" id="UP000029995"/>
    </source>
</evidence>
<dbReference type="EMBL" id="JANX01000261">
    <property type="protein sequence ID" value="KGM32802.1"/>
    <property type="molecule type" value="Genomic_DNA"/>
</dbReference>
<dbReference type="RefSeq" id="WP_034841761.1">
    <property type="nucleotide sequence ID" value="NZ_JANX01000261.1"/>
</dbReference>
<comment type="caution">
    <text evidence="2">The sequence shown here is derived from an EMBL/GenBank/DDBJ whole genome shotgun (WGS) entry which is preliminary data.</text>
</comment>
<proteinExistence type="predicted"/>
<dbReference type="OrthoDB" id="1034332at2"/>
<dbReference type="GO" id="GO:0016020">
    <property type="term" value="C:membrane"/>
    <property type="evidence" value="ECO:0007669"/>
    <property type="project" value="InterPro"/>
</dbReference>
<evidence type="ECO:0008006" key="4">
    <source>
        <dbReference type="Google" id="ProtNLM"/>
    </source>
</evidence>
<sequence>MPSLYDIKPRFQALLRPAAARLARKGISANAVTLAAAGLSVLLGLVVAATGWPWLLLLYPPFLLLRMALNAIDGMLAREFFQPTPLGALLNEVGDMVSDAALYLPLALLLPAPPWLVVVTVLLAVIGEAAGIAARTIGAGRRYDGPFGKSDRALAFSVLAIAAFFQILAPALWMPLVLGALLLLSILTILNRCRAALAEIGA</sequence>
<name>A0A0A0D720_9PROT</name>
<dbReference type="Proteomes" id="UP000029995">
    <property type="component" value="Unassembled WGS sequence"/>
</dbReference>
<feature type="transmembrane region" description="Helical" evidence="1">
    <location>
        <begin position="31"/>
        <end position="55"/>
    </location>
</feature>
<dbReference type="GO" id="GO:0016780">
    <property type="term" value="F:phosphotransferase activity, for other substituted phosphate groups"/>
    <property type="evidence" value="ECO:0007669"/>
    <property type="project" value="InterPro"/>
</dbReference>
<dbReference type="InterPro" id="IPR043130">
    <property type="entry name" value="CDP-OH_PTrfase_TM_dom"/>
</dbReference>
<dbReference type="Gene3D" id="1.20.120.1760">
    <property type="match status" value="1"/>
</dbReference>
<dbReference type="GO" id="GO:0008654">
    <property type="term" value="P:phospholipid biosynthetic process"/>
    <property type="evidence" value="ECO:0007669"/>
    <property type="project" value="InterPro"/>
</dbReference>
<dbReference type="Pfam" id="PF01066">
    <property type="entry name" value="CDP-OH_P_transf"/>
    <property type="match status" value="1"/>
</dbReference>
<accession>A0A0A0D720</accession>
<organism evidence="2 3">
    <name type="scientific">Inquilinus limosus MP06</name>
    <dbReference type="NCBI Taxonomy" id="1398085"/>
    <lineage>
        <taxon>Bacteria</taxon>
        <taxon>Pseudomonadati</taxon>
        <taxon>Pseudomonadota</taxon>
        <taxon>Alphaproteobacteria</taxon>
        <taxon>Rhodospirillales</taxon>
        <taxon>Rhodospirillaceae</taxon>
        <taxon>Inquilinus</taxon>
    </lineage>
</organism>
<dbReference type="AlphaFoldDB" id="A0A0A0D720"/>